<evidence type="ECO:0000313" key="2">
    <source>
        <dbReference type="EMBL" id="MBP2256998.1"/>
    </source>
</evidence>
<dbReference type="Pfam" id="PF06276">
    <property type="entry name" value="FhuF"/>
    <property type="match status" value="1"/>
</dbReference>
<feature type="domain" description="Aerobactin siderophore biosynthesis IucA/IucC-like C-terminal" evidence="1">
    <location>
        <begin position="76"/>
        <end position="179"/>
    </location>
</feature>
<proteinExistence type="predicted"/>
<gene>
    <name evidence="2" type="ORF">J2Z81_000942</name>
</gene>
<organism evidence="2 3">
    <name type="scientific">Virgibacillus alimentarius</name>
    <dbReference type="NCBI Taxonomy" id="698769"/>
    <lineage>
        <taxon>Bacteria</taxon>
        <taxon>Bacillati</taxon>
        <taxon>Bacillota</taxon>
        <taxon>Bacilli</taxon>
        <taxon>Bacillales</taxon>
        <taxon>Bacillaceae</taxon>
        <taxon>Virgibacillus</taxon>
    </lineage>
</organism>
<dbReference type="EMBL" id="JAGIKX010000004">
    <property type="protein sequence ID" value="MBP2256998.1"/>
    <property type="molecule type" value="Genomic_DNA"/>
</dbReference>
<evidence type="ECO:0000259" key="1">
    <source>
        <dbReference type="Pfam" id="PF06276"/>
    </source>
</evidence>
<sequence length="261" mass="30652">MLSNKLSTEEIQTLTKFRLTQKVHKASNPIRLERMLQRDGLVNVLALISEQMGAPSYKVAASMLSKRMAFYAVIHLYTMSAFNKRLLVDRENVLLTEQAPSNLWLPDFYLGNMKVEEERNDRRKWIDEIIWHVFKETLTPIVERLSEQVTLPKRVMWENIHQYVSWIFHKMRNSSSRETIKNQLDRDFHYILQTADGYLFGIDGGNPFARLYGRMDVKKIVETRKTCCLAYLLKDNPPNRCQTCPIPVNRTRNKKRKEAGT</sequence>
<accession>A0ABS4S666</accession>
<name>A0ABS4S666_9BACI</name>
<evidence type="ECO:0000313" key="3">
    <source>
        <dbReference type="Proteomes" id="UP001519294"/>
    </source>
</evidence>
<reference evidence="2 3" key="1">
    <citation type="submission" date="2021-03" db="EMBL/GenBank/DDBJ databases">
        <title>Genomic Encyclopedia of Type Strains, Phase IV (KMG-IV): sequencing the most valuable type-strain genomes for metagenomic binning, comparative biology and taxonomic classification.</title>
        <authorList>
            <person name="Goeker M."/>
        </authorList>
    </citation>
    <scope>NUCLEOTIDE SEQUENCE [LARGE SCALE GENOMIC DNA]</scope>
    <source>
        <strain evidence="2 3">DSM 25790</strain>
    </source>
</reference>
<keyword evidence="3" id="KW-1185">Reference proteome</keyword>
<comment type="caution">
    <text evidence="2">The sequence shown here is derived from an EMBL/GenBank/DDBJ whole genome shotgun (WGS) entry which is preliminary data.</text>
</comment>
<dbReference type="InterPro" id="IPR022770">
    <property type="entry name" value="IucA/IucC-like_C"/>
</dbReference>
<dbReference type="Proteomes" id="UP001519294">
    <property type="component" value="Unassembled WGS sequence"/>
</dbReference>
<protein>
    <submittedName>
        <fullName evidence="2">Ferric iron reductase protein FhuF</fullName>
    </submittedName>
</protein>
<dbReference type="RefSeq" id="WP_226370820.1">
    <property type="nucleotide sequence ID" value="NZ_JAGIKX010000004.1"/>
</dbReference>